<evidence type="ECO:0000256" key="16">
    <source>
        <dbReference type="ARBA" id="ARBA00023285"/>
    </source>
</evidence>
<dbReference type="UniPathway" id="UPA00053">
    <property type="reaction ID" value="UER00085"/>
</dbReference>
<dbReference type="EMBL" id="AZCU01000001">
    <property type="protein sequence ID" value="KRK26981.1"/>
    <property type="molecule type" value="Genomic_DNA"/>
</dbReference>
<dbReference type="GeneID" id="49393367"/>
<dbReference type="GO" id="GO:0000166">
    <property type="term" value="F:nucleotide binding"/>
    <property type="evidence" value="ECO:0007669"/>
    <property type="project" value="UniProtKB-KW"/>
</dbReference>
<comment type="caution">
    <text evidence="17">Lacks conserved residue(s) required for the propagation of feature annotation.</text>
</comment>
<evidence type="ECO:0000313" key="21">
    <source>
        <dbReference type="Proteomes" id="UP000051020"/>
    </source>
</evidence>
<reference evidence="20 21" key="1">
    <citation type="journal article" date="2015" name="Genome Announc.">
        <title>Expanding the biotechnology potential of lactobacilli through comparative genomics of 213 strains and associated genera.</title>
        <authorList>
            <person name="Sun Z."/>
            <person name="Harris H.M."/>
            <person name="McCann A."/>
            <person name="Guo C."/>
            <person name="Argimon S."/>
            <person name="Zhang W."/>
            <person name="Yang X."/>
            <person name="Jeffery I.B."/>
            <person name="Cooney J.C."/>
            <person name="Kagawa T.F."/>
            <person name="Liu W."/>
            <person name="Song Y."/>
            <person name="Salvetti E."/>
            <person name="Wrobel A."/>
            <person name="Rasinkangas P."/>
            <person name="Parkhill J."/>
            <person name="Rea M.C."/>
            <person name="O'Sullivan O."/>
            <person name="Ritari J."/>
            <person name="Douillard F.P."/>
            <person name="Paul Ross R."/>
            <person name="Yang R."/>
            <person name="Briner A.E."/>
            <person name="Felis G.E."/>
            <person name="de Vos W.M."/>
            <person name="Barrangou R."/>
            <person name="Klaenhammer T.R."/>
            <person name="Caufield P.W."/>
            <person name="Cui Y."/>
            <person name="Zhang H."/>
            <person name="O'Toole P.W."/>
        </authorList>
    </citation>
    <scope>NUCLEOTIDE SEQUENCE [LARGE SCALE GENOMIC DNA]</scope>
    <source>
        <strain evidence="20 21">DSM 20314</strain>
    </source>
</reference>
<evidence type="ECO:0000313" key="20">
    <source>
        <dbReference type="EMBL" id="KRK26981.1"/>
    </source>
</evidence>
<evidence type="ECO:0000256" key="5">
    <source>
        <dbReference type="ARBA" id="ARBA00005412"/>
    </source>
</evidence>
<dbReference type="GO" id="GO:0009423">
    <property type="term" value="P:chorismate biosynthetic process"/>
    <property type="evidence" value="ECO:0007669"/>
    <property type="project" value="UniProtKB-UniRule"/>
</dbReference>
<protein>
    <recommendedName>
        <fullName evidence="7 17">3-dehydroquinate synthase</fullName>
        <shortName evidence="17">DHQS</shortName>
        <ecNumber evidence="6 17">4.2.3.4</ecNumber>
    </recommendedName>
</protein>
<dbReference type="AlphaFoldDB" id="A0A837RDW2"/>
<dbReference type="FunFam" id="3.40.50.1970:FF:000001">
    <property type="entry name" value="3-dehydroquinate synthase"/>
    <property type="match status" value="1"/>
</dbReference>
<feature type="binding site" evidence="17">
    <location>
        <begin position="170"/>
        <end position="173"/>
    </location>
    <ligand>
        <name>NAD(+)</name>
        <dbReference type="ChEBI" id="CHEBI:57540"/>
    </ligand>
</feature>
<comment type="similarity">
    <text evidence="5 17">Belongs to the sugar phosphate cyclases superfamily. Dehydroquinate synthase family.</text>
</comment>
<keyword evidence="15 17" id="KW-0456">Lyase</keyword>
<feature type="binding site" evidence="17">
    <location>
        <position position="246"/>
    </location>
    <ligand>
        <name>Zn(2+)</name>
        <dbReference type="ChEBI" id="CHEBI:29105"/>
    </ligand>
</feature>
<dbReference type="InterPro" id="IPR030963">
    <property type="entry name" value="DHQ_synth_fam"/>
</dbReference>
<evidence type="ECO:0000256" key="15">
    <source>
        <dbReference type="ARBA" id="ARBA00023239"/>
    </source>
</evidence>
<dbReference type="GO" id="GO:0003856">
    <property type="term" value="F:3-dehydroquinate synthase activity"/>
    <property type="evidence" value="ECO:0007669"/>
    <property type="project" value="UniProtKB-UniRule"/>
</dbReference>
<dbReference type="Pfam" id="PF01761">
    <property type="entry name" value="DHQ_synthase"/>
    <property type="match status" value="1"/>
</dbReference>
<dbReference type="InterPro" id="IPR056179">
    <property type="entry name" value="DHQS_C"/>
</dbReference>
<evidence type="ECO:0000256" key="6">
    <source>
        <dbReference type="ARBA" id="ARBA00013031"/>
    </source>
</evidence>
<evidence type="ECO:0000256" key="4">
    <source>
        <dbReference type="ARBA" id="ARBA00004661"/>
    </source>
</evidence>
<dbReference type="PIRSF" id="PIRSF001455">
    <property type="entry name" value="DHQ_synth"/>
    <property type="match status" value="1"/>
</dbReference>
<feature type="binding site" evidence="17">
    <location>
        <position position="185"/>
    </location>
    <ligand>
        <name>Zn(2+)</name>
        <dbReference type="ChEBI" id="CHEBI:29105"/>
    </ligand>
</feature>
<gene>
    <name evidence="17" type="primary">aroB</name>
    <name evidence="20" type="ORF">FD24_GL000117</name>
</gene>
<evidence type="ECO:0000256" key="8">
    <source>
        <dbReference type="ARBA" id="ARBA00022490"/>
    </source>
</evidence>
<feature type="binding site" evidence="17">
    <location>
        <begin position="106"/>
        <end position="110"/>
    </location>
    <ligand>
        <name>NAD(+)</name>
        <dbReference type="ChEBI" id="CHEBI:57540"/>
    </ligand>
</feature>
<evidence type="ECO:0000256" key="3">
    <source>
        <dbReference type="ARBA" id="ARBA00004496"/>
    </source>
</evidence>
<keyword evidence="14 17" id="KW-0057">Aromatic amino acid biosynthesis</keyword>
<evidence type="ECO:0000256" key="17">
    <source>
        <dbReference type="HAMAP-Rule" id="MF_00110"/>
    </source>
</evidence>
<evidence type="ECO:0000256" key="14">
    <source>
        <dbReference type="ARBA" id="ARBA00023141"/>
    </source>
</evidence>
<keyword evidence="12 17" id="KW-0862">Zinc</keyword>
<proteinExistence type="inferred from homology"/>
<dbReference type="InterPro" id="IPR050071">
    <property type="entry name" value="Dehydroquinate_synthase"/>
</dbReference>
<dbReference type="HAMAP" id="MF_00110">
    <property type="entry name" value="DHQ_synthase"/>
    <property type="match status" value="1"/>
</dbReference>
<evidence type="ECO:0000259" key="18">
    <source>
        <dbReference type="Pfam" id="PF01761"/>
    </source>
</evidence>
<dbReference type="InterPro" id="IPR030960">
    <property type="entry name" value="DHQS/DOIS_N"/>
</dbReference>
<evidence type="ECO:0000256" key="11">
    <source>
        <dbReference type="ARBA" id="ARBA00022741"/>
    </source>
</evidence>
<dbReference type="SUPFAM" id="SSF56796">
    <property type="entry name" value="Dehydroquinate synthase-like"/>
    <property type="match status" value="1"/>
</dbReference>
<comment type="catalytic activity">
    <reaction evidence="1 17">
        <text>7-phospho-2-dehydro-3-deoxy-D-arabino-heptonate = 3-dehydroquinate + phosphate</text>
        <dbReference type="Rhea" id="RHEA:21968"/>
        <dbReference type="ChEBI" id="CHEBI:32364"/>
        <dbReference type="ChEBI" id="CHEBI:43474"/>
        <dbReference type="ChEBI" id="CHEBI:58394"/>
        <dbReference type="EC" id="4.2.3.4"/>
    </reaction>
</comment>
<dbReference type="CDD" id="cd08195">
    <property type="entry name" value="DHQS"/>
    <property type="match status" value="1"/>
</dbReference>
<dbReference type="InterPro" id="IPR016037">
    <property type="entry name" value="DHQ_synth_AroB"/>
</dbReference>
<dbReference type="Gene3D" id="3.40.50.1970">
    <property type="match status" value="1"/>
</dbReference>
<sequence length="368" mass="38761">MKTINVTTKTKSYAIKIGTGALSQLGDLVKTVWQPGQVAVVTDTNVHPHYAQPVVTALKAAGFQVHVLTVPAGEQSKSWAQVERLIDQLSRAHFTRSDGVLALGGGVVGDLAGFVAATYMRGIGLIQVPTSLLAQVDSSVGGKTAIDLPTGKNLVGSFYQPNLVVIDPDTLKTLPERMLAEGYGEIVKCAALVGGDFWSLLQPITDVTAILPAAPALIAASVAFKAQIVMADEHEQGQRQLLNFGHTIGHALELLAHGRLMHGEAVAIGLVQVSRLFAMHGLAPAELAETIAARLSAVGLPTKLPAIASAEVVAAMHHDKKIHHDALTWVYLDAIGKPKLAPVPVAELPAWVAPLWQLPTEVAGPTDN</sequence>
<evidence type="ECO:0000256" key="13">
    <source>
        <dbReference type="ARBA" id="ARBA00023027"/>
    </source>
</evidence>
<evidence type="ECO:0000256" key="1">
    <source>
        <dbReference type="ARBA" id="ARBA00001393"/>
    </source>
</evidence>
<feature type="binding site" evidence="17">
    <location>
        <begin position="130"/>
        <end position="131"/>
    </location>
    <ligand>
        <name>NAD(+)</name>
        <dbReference type="ChEBI" id="CHEBI:57540"/>
    </ligand>
</feature>
<dbReference type="GO" id="GO:0009073">
    <property type="term" value="P:aromatic amino acid family biosynthetic process"/>
    <property type="evidence" value="ECO:0007669"/>
    <property type="project" value="UniProtKB-KW"/>
</dbReference>
<dbReference type="NCBIfam" id="TIGR01357">
    <property type="entry name" value="aroB"/>
    <property type="match status" value="1"/>
</dbReference>
<keyword evidence="8 17" id="KW-0963">Cytoplasm</keyword>
<evidence type="ECO:0000256" key="12">
    <source>
        <dbReference type="ARBA" id="ARBA00022833"/>
    </source>
</evidence>
<comment type="cofactor">
    <cofactor evidence="17">
        <name>Co(2+)</name>
        <dbReference type="ChEBI" id="CHEBI:48828"/>
    </cofactor>
    <cofactor evidence="17">
        <name>Zn(2+)</name>
        <dbReference type="ChEBI" id="CHEBI:29105"/>
    </cofactor>
    <text evidence="17">Binds 1 divalent metal cation per subunit. Can use either Co(2+) or Zn(2+).</text>
</comment>
<evidence type="ECO:0000256" key="9">
    <source>
        <dbReference type="ARBA" id="ARBA00022605"/>
    </source>
</evidence>
<comment type="subcellular location">
    <subcellularLocation>
        <location evidence="3 17">Cytoplasm</location>
    </subcellularLocation>
</comment>
<evidence type="ECO:0000259" key="19">
    <source>
        <dbReference type="Pfam" id="PF24621"/>
    </source>
</evidence>
<feature type="binding site" evidence="17">
    <location>
        <position position="152"/>
    </location>
    <ligand>
        <name>NAD(+)</name>
        <dbReference type="ChEBI" id="CHEBI:57540"/>
    </ligand>
</feature>
<dbReference type="GO" id="GO:0046872">
    <property type="term" value="F:metal ion binding"/>
    <property type="evidence" value="ECO:0007669"/>
    <property type="project" value="UniProtKB-KW"/>
</dbReference>
<feature type="binding site" evidence="17">
    <location>
        <position position="262"/>
    </location>
    <ligand>
        <name>Zn(2+)</name>
        <dbReference type="ChEBI" id="CHEBI:29105"/>
    </ligand>
</feature>
<dbReference type="RefSeq" id="WP_050338955.1">
    <property type="nucleotide sequence ID" value="NZ_AZCU01000001.1"/>
</dbReference>
<comment type="cofactor">
    <cofactor evidence="2 17">
        <name>NAD(+)</name>
        <dbReference type="ChEBI" id="CHEBI:57540"/>
    </cofactor>
</comment>
<feature type="domain" description="3-dehydroquinate synthase C-terminal" evidence="19">
    <location>
        <begin position="182"/>
        <end position="321"/>
    </location>
</feature>
<dbReference type="Gene3D" id="1.20.1090.10">
    <property type="entry name" value="Dehydroquinate synthase-like - alpha domain"/>
    <property type="match status" value="1"/>
</dbReference>
<dbReference type="GO" id="GO:0008652">
    <property type="term" value="P:amino acid biosynthetic process"/>
    <property type="evidence" value="ECO:0007669"/>
    <property type="project" value="UniProtKB-KW"/>
</dbReference>
<accession>A0A837RDW2</accession>
<comment type="pathway">
    <text evidence="4 17">Metabolic intermediate biosynthesis; chorismate biosynthesis; chorismate from D-erythrose 4-phosphate and phosphoenolpyruvate: step 2/7.</text>
</comment>
<dbReference type="EC" id="4.2.3.4" evidence="6 17"/>
<comment type="caution">
    <text evidence="20">The sequence shown here is derived from an EMBL/GenBank/DDBJ whole genome shotgun (WGS) entry which is preliminary data.</text>
</comment>
<name>A0A837RDW2_LACPE</name>
<keyword evidence="16 17" id="KW-0170">Cobalt</keyword>
<evidence type="ECO:0000256" key="7">
    <source>
        <dbReference type="ARBA" id="ARBA00017684"/>
    </source>
</evidence>
<keyword evidence="11 17" id="KW-0547">Nucleotide-binding</keyword>
<dbReference type="Pfam" id="PF24621">
    <property type="entry name" value="DHQS_C"/>
    <property type="match status" value="1"/>
</dbReference>
<feature type="domain" description="3-dehydroquinate synthase N-terminal" evidence="18">
    <location>
        <begin position="68"/>
        <end position="179"/>
    </location>
</feature>
<evidence type="ECO:0000256" key="2">
    <source>
        <dbReference type="ARBA" id="ARBA00001911"/>
    </source>
</evidence>
<dbReference type="Proteomes" id="UP000051020">
    <property type="component" value="Unassembled WGS sequence"/>
</dbReference>
<dbReference type="PANTHER" id="PTHR43622:SF7">
    <property type="entry name" value="3-DEHYDROQUINATE SYNTHASE, CHLOROPLASTIC"/>
    <property type="match status" value="1"/>
</dbReference>
<comment type="function">
    <text evidence="17">Catalyzes the conversion of 3-deoxy-D-arabino-heptulosonate 7-phosphate (DAHP) to dehydroquinate (DHQ).</text>
</comment>
<keyword evidence="13 17" id="KW-0520">NAD</keyword>
<organism evidence="20 21">
    <name type="scientific">Lactiplantibacillus pentosus DSM 20314</name>
    <dbReference type="NCBI Taxonomy" id="1423791"/>
    <lineage>
        <taxon>Bacteria</taxon>
        <taxon>Bacillati</taxon>
        <taxon>Bacillota</taxon>
        <taxon>Bacilli</taxon>
        <taxon>Lactobacillales</taxon>
        <taxon>Lactobacillaceae</taxon>
        <taxon>Lactiplantibacillus</taxon>
    </lineage>
</organism>
<dbReference type="PANTHER" id="PTHR43622">
    <property type="entry name" value="3-DEHYDROQUINATE SYNTHASE"/>
    <property type="match status" value="1"/>
</dbReference>
<keyword evidence="10 17" id="KW-0479">Metal-binding</keyword>
<dbReference type="GO" id="GO:0005737">
    <property type="term" value="C:cytoplasm"/>
    <property type="evidence" value="ECO:0007669"/>
    <property type="project" value="UniProtKB-SubCell"/>
</dbReference>
<keyword evidence="9 17" id="KW-0028">Amino-acid biosynthesis</keyword>
<feature type="binding site" evidence="17">
    <location>
        <position position="143"/>
    </location>
    <ligand>
        <name>NAD(+)</name>
        <dbReference type="ChEBI" id="CHEBI:57540"/>
    </ligand>
</feature>
<evidence type="ECO:0000256" key="10">
    <source>
        <dbReference type="ARBA" id="ARBA00022723"/>
    </source>
</evidence>